<evidence type="ECO:0000313" key="1">
    <source>
        <dbReference type="Proteomes" id="UP000887565"/>
    </source>
</evidence>
<dbReference type="Proteomes" id="UP000887565">
    <property type="component" value="Unplaced"/>
</dbReference>
<accession>A0A915I3P2</accession>
<protein>
    <submittedName>
        <fullName evidence="2">Uncharacterized protein</fullName>
    </submittedName>
</protein>
<sequence length="90" mass="9740">MNITVQKLCVNGGDVGEYRRQIKAVVDNCGGCDCFGGSSGYDSRGGHEGHHGHQSKWDCDRCCPGGERRRCMFAIRAVKEGSHRGAAIAR</sequence>
<reference evidence="2" key="1">
    <citation type="submission" date="2022-11" db="UniProtKB">
        <authorList>
            <consortium name="WormBaseParasite"/>
        </authorList>
    </citation>
    <scope>IDENTIFICATION</scope>
</reference>
<keyword evidence="1" id="KW-1185">Reference proteome</keyword>
<name>A0A915I3P2_ROMCU</name>
<dbReference type="WBParaSite" id="nRc.2.0.1.t08356-RA">
    <property type="protein sequence ID" value="nRc.2.0.1.t08356-RA"/>
    <property type="gene ID" value="nRc.2.0.1.g08356"/>
</dbReference>
<organism evidence="1 2">
    <name type="scientific">Romanomermis culicivorax</name>
    <name type="common">Nematode worm</name>
    <dbReference type="NCBI Taxonomy" id="13658"/>
    <lineage>
        <taxon>Eukaryota</taxon>
        <taxon>Metazoa</taxon>
        <taxon>Ecdysozoa</taxon>
        <taxon>Nematoda</taxon>
        <taxon>Enoplea</taxon>
        <taxon>Dorylaimia</taxon>
        <taxon>Mermithida</taxon>
        <taxon>Mermithoidea</taxon>
        <taxon>Mermithidae</taxon>
        <taxon>Romanomermis</taxon>
    </lineage>
</organism>
<evidence type="ECO:0000313" key="2">
    <source>
        <dbReference type="WBParaSite" id="nRc.2.0.1.t08356-RA"/>
    </source>
</evidence>
<dbReference type="AlphaFoldDB" id="A0A915I3P2"/>
<proteinExistence type="predicted"/>